<feature type="transmembrane region" description="Helical" evidence="7">
    <location>
        <begin position="74"/>
        <end position="93"/>
    </location>
</feature>
<dbReference type="GO" id="GO:0015184">
    <property type="term" value="F:L-cystine transmembrane transporter activity"/>
    <property type="evidence" value="ECO:0007669"/>
    <property type="project" value="TreeGrafter"/>
</dbReference>
<evidence type="ECO:0000256" key="7">
    <source>
        <dbReference type="SAM" id="Phobius"/>
    </source>
</evidence>
<feature type="transmembrane region" description="Helical" evidence="7">
    <location>
        <begin position="467"/>
        <end position="490"/>
    </location>
</feature>
<dbReference type="PANTHER" id="PTHR42865:SF5">
    <property type="entry name" value="L-CYSTINE TRANSPORTER TCYP"/>
    <property type="match status" value="1"/>
</dbReference>
<dbReference type="InterPro" id="IPR001991">
    <property type="entry name" value="Na-dicarboxylate_symporter"/>
</dbReference>
<dbReference type="Pfam" id="PF00375">
    <property type="entry name" value="SDF"/>
    <property type="match status" value="1"/>
</dbReference>
<feature type="transmembrane region" description="Helical" evidence="7">
    <location>
        <begin position="261"/>
        <end position="284"/>
    </location>
</feature>
<dbReference type="GO" id="GO:0015293">
    <property type="term" value="F:symporter activity"/>
    <property type="evidence" value="ECO:0007669"/>
    <property type="project" value="InterPro"/>
</dbReference>
<dbReference type="Proteomes" id="UP000675920">
    <property type="component" value="Unplaced"/>
</dbReference>
<dbReference type="AlphaFoldDB" id="A0A8B6X5A6"/>
<evidence type="ECO:0000256" key="5">
    <source>
        <dbReference type="ARBA" id="ARBA00022989"/>
    </source>
</evidence>
<feature type="transmembrane region" description="Helical" evidence="7">
    <location>
        <begin position="390"/>
        <end position="414"/>
    </location>
</feature>
<feature type="transmembrane region" description="Helical" evidence="7">
    <location>
        <begin position="296"/>
        <end position="315"/>
    </location>
</feature>
<feature type="transmembrane region" description="Helical" evidence="7">
    <location>
        <begin position="335"/>
        <end position="359"/>
    </location>
</feature>
<dbReference type="OrthoDB" id="9766690at2"/>
<protein>
    <submittedName>
        <fullName evidence="9">Cation:dicarboxylate symporter family transporter</fullName>
    </submittedName>
</protein>
<dbReference type="PANTHER" id="PTHR42865">
    <property type="entry name" value="PROTON/GLUTAMATE-ASPARTATE SYMPORTER"/>
    <property type="match status" value="1"/>
</dbReference>
<feature type="transmembrane region" description="Helical" evidence="7">
    <location>
        <begin position="366"/>
        <end position="384"/>
    </location>
</feature>
<evidence type="ECO:0000256" key="3">
    <source>
        <dbReference type="ARBA" id="ARBA00022448"/>
    </source>
</evidence>
<dbReference type="GO" id="GO:0005886">
    <property type="term" value="C:plasma membrane"/>
    <property type="evidence" value="ECO:0007669"/>
    <property type="project" value="TreeGrafter"/>
</dbReference>
<evidence type="ECO:0000256" key="6">
    <source>
        <dbReference type="ARBA" id="ARBA00023136"/>
    </source>
</evidence>
<evidence type="ECO:0000256" key="2">
    <source>
        <dbReference type="ARBA" id="ARBA00006148"/>
    </source>
</evidence>
<comment type="similarity">
    <text evidence="2">Belongs to the dicarboxylate/amino acid:cation symporter (DAACS) (TC 2.A.23) family.</text>
</comment>
<evidence type="ECO:0000256" key="1">
    <source>
        <dbReference type="ARBA" id="ARBA00004141"/>
    </source>
</evidence>
<evidence type="ECO:0000256" key="4">
    <source>
        <dbReference type="ARBA" id="ARBA00022692"/>
    </source>
</evidence>
<keyword evidence="8" id="KW-1185">Reference proteome</keyword>
<keyword evidence="5 7" id="KW-1133">Transmembrane helix</keyword>
<name>A0A8B6X5A6_9BURK</name>
<keyword evidence="3" id="KW-0813">Transport</keyword>
<dbReference type="SUPFAM" id="SSF118215">
    <property type="entry name" value="Proton glutamate symport protein"/>
    <property type="match status" value="1"/>
</dbReference>
<evidence type="ECO:0000313" key="8">
    <source>
        <dbReference type="Proteomes" id="UP000675920"/>
    </source>
</evidence>
<feature type="transmembrane region" description="Helical" evidence="7">
    <location>
        <begin position="188"/>
        <end position="205"/>
    </location>
</feature>
<keyword evidence="6 7" id="KW-0472">Membrane</keyword>
<accession>A0A8B6X5A6</accession>
<proteinExistence type="inferred from homology"/>
<feature type="transmembrane region" description="Helical" evidence="7">
    <location>
        <begin position="426"/>
        <end position="444"/>
    </location>
</feature>
<dbReference type="RefSeq" id="WP_028311607.1">
    <property type="nucleotide sequence ID" value="NZ_AXWS01000013.1"/>
</dbReference>
<organism evidence="8 9">
    <name type="scientific">Derxia gummosa DSM 723</name>
    <dbReference type="NCBI Taxonomy" id="1121388"/>
    <lineage>
        <taxon>Bacteria</taxon>
        <taxon>Pseudomonadati</taxon>
        <taxon>Pseudomonadota</taxon>
        <taxon>Betaproteobacteria</taxon>
        <taxon>Burkholderiales</taxon>
        <taxon>Alcaligenaceae</taxon>
        <taxon>Derxia</taxon>
    </lineage>
</organism>
<dbReference type="InterPro" id="IPR036458">
    <property type="entry name" value="Na:dicarbo_symporter_sf"/>
</dbReference>
<feature type="transmembrane region" description="Helical" evidence="7">
    <location>
        <begin position="226"/>
        <end position="249"/>
    </location>
</feature>
<sequence length="494" mass="48993">MTWTRHPLVLLASLAAGALLGALSPAGSDIAAFIGRLFGNLMELAALPLLGVATVFGVRNVVALPQRGRRLAGVLAMAALALLGCGLLGAFAAGGAGLGGHFDAAGLRALGELVQQAGGDAGRDVMRLRPSAAELAAQARGAGGLGAGAAVLAPSLGAGLDALDAGPPEAARGHLDNLFALLIDGRPAALIAAAFVFGLAFASLGRERNRVLAGQLEAVYRACERLIALALHLLPLLTFGLAAQIAATADARTVGLLGGPLLVLLAAGLPVGAVALAVICRAAGCTPWQALDALKAPLFVSLVAPSPVAAIPATIEALGARLGFARGLTELLVPAGAVLLRAGTALHTAAIVVFVATLYGEAPAPLMLAWIGLLAAVASVVAGPGQPFGALGAAALVLGWLHLPAEGLLPLLLLTDRICSGLRQMLGLFCLSGIVAHANLGLPAERRAFVPGAPSAPLGLVVTRRGLALALACVALAGVLSFVVGVGIGLRFAA</sequence>
<evidence type="ECO:0000313" key="9">
    <source>
        <dbReference type="RefSeq" id="WP_028311607.1"/>
    </source>
</evidence>
<dbReference type="PRINTS" id="PR00173">
    <property type="entry name" value="EDTRNSPORT"/>
</dbReference>
<feature type="transmembrane region" description="Helical" evidence="7">
    <location>
        <begin position="44"/>
        <end position="62"/>
    </location>
</feature>
<dbReference type="Gene3D" id="1.10.3860.10">
    <property type="entry name" value="Sodium:dicarboxylate symporter"/>
    <property type="match status" value="1"/>
</dbReference>
<comment type="subcellular location">
    <subcellularLocation>
        <location evidence="1">Membrane</location>
        <topology evidence="1">Multi-pass membrane protein</topology>
    </subcellularLocation>
</comment>
<keyword evidence="4 7" id="KW-0812">Transmembrane</keyword>
<reference evidence="9" key="1">
    <citation type="submission" date="2025-08" db="UniProtKB">
        <authorList>
            <consortium name="RefSeq"/>
        </authorList>
    </citation>
    <scope>IDENTIFICATION</scope>
</reference>